<dbReference type="SUPFAM" id="SSF56672">
    <property type="entry name" value="DNA/RNA polymerases"/>
    <property type="match status" value="1"/>
</dbReference>
<dbReference type="SMART" id="SM00343">
    <property type="entry name" value="ZnF_C2HC"/>
    <property type="match status" value="1"/>
</dbReference>
<evidence type="ECO:0000313" key="5">
    <source>
        <dbReference type="EMBL" id="GEU70540.1"/>
    </source>
</evidence>
<evidence type="ECO:0000256" key="1">
    <source>
        <dbReference type="PROSITE-ProRule" id="PRU00047"/>
    </source>
</evidence>
<feature type="region of interest" description="Disordered" evidence="3">
    <location>
        <begin position="729"/>
        <end position="759"/>
    </location>
</feature>
<dbReference type="GO" id="GO:0003676">
    <property type="term" value="F:nucleic acid binding"/>
    <property type="evidence" value="ECO:0007669"/>
    <property type="project" value="InterPro"/>
</dbReference>
<comment type="caution">
    <text evidence="5">The sequence shown here is derived from an EMBL/GenBank/DDBJ whole genome shotgun (WGS) entry which is preliminary data.</text>
</comment>
<evidence type="ECO:0000256" key="3">
    <source>
        <dbReference type="SAM" id="MobiDB-lite"/>
    </source>
</evidence>
<dbReference type="InterPro" id="IPR013103">
    <property type="entry name" value="RVT_2"/>
</dbReference>
<dbReference type="GO" id="GO:0008270">
    <property type="term" value="F:zinc ion binding"/>
    <property type="evidence" value="ECO:0007669"/>
    <property type="project" value="UniProtKB-KW"/>
</dbReference>
<dbReference type="SUPFAM" id="SSF53098">
    <property type="entry name" value="Ribonuclease H-like"/>
    <property type="match status" value="1"/>
</dbReference>
<keyword evidence="1" id="KW-0863">Zinc-finger</keyword>
<feature type="domain" description="CCHC-type" evidence="4">
    <location>
        <begin position="563"/>
        <end position="578"/>
    </location>
</feature>
<dbReference type="PANTHER" id="PTHR11439:SF495">
    <property type="entry name" value="REVERSE TRANSCRIPTASE, RNA-DEPENDENT DNA POLYMERASE-RELATED"/>
    <property type="match status" value="1"/>
</dbReference>
<feature type="region of interest" description="Disordered" evidence="3">
    <location>
        <begin position="1559"/>
        <end position="1612"/>
    </location>
</feature>
<dbReference type="CDD" id="cd09272">
    <property type="entry name" value="RNase_HI_RT_Ty1"/>
    <property type="match status" value="2"/>
</dbReference>
<dbReference type="InterPro" id="IPR012337">
    <property type="entry name" value="RNaseH-like_sf"/>
</dbReference>
<dbReference type="InterPro" id="IPR001878">
    <property type="entry name" value="Znf_CCHC"/>
</dbReference>
<dbReference type="PANTHER" id="PTHR11439">
    <property type="entry name" value="GAG-POL-RELATED RETROTRANSPOSON"/>
    <property type="match status" value="1"/>
</dbReference>
<keyword evidence="1" id="KW-0479">Metal-binding</keyword>
<dbReference type="PROSITE" id="PS50158">
    <property type="entry name" value="ZF_CCHC"/>
    <property type="match status" value="1"/>
</dbReference>
<dbReference type="InterPro" id="IPR043502">
    <property type="entry name" value="DNA/RNA_pol_sf"/>
</dbReference>
<dbReference type="EMBL" id="BKCJ010006132">
    <property type="protein sequence ID" value="GEU70540.1"/>
    <property type="molecule type" value="Genomic_DNA"/>
</dbReference>
<evidence type="ECO:0000256" key="2">
    <source>
        <dbReference type="SAM" id="Coils"/>
    </source>
</evidence>
<feature type="compositionally biased region" description="Pro residues" evidence="3">
    <location>
        <begin position="1563"/>
        <end position="1577"/>
    </location>
</feature>
<gene>
    <name evidence="5" type="ORF">Tci_042518</name>
</gene>
<dbReference type="Gene3D" id="4.10.60.10">
    <property type="entry name" value="Zinc finger, CCHC-type"/>
    <property type="match status" value="1"/>
</dbReference>
<dbReference type="SUPFAM" id="SSF57756">
    <property type="entry name" value="Retrovirus zinc finger-like domains"/>
    <property type="match status" value="1"/>
</dbReference>
<keyword evidence="1" id="KW-0862">Zinc</keyword>
<feature type="compositionally biased region" description="Low complexity" evidence="3">
    <location>
        <begin position="1595"/>
        <end position="1610"/>
    </location>
</feature>
<feature type="coiled-coil region" evidence="2">
    <location>
        <begin position="1634"/>
        <end position="1661"/>
    </location>
</feature>
<accession>A0A6L2MA75</accession>
<dbReference type="Pfam" id="PF07727">
    <property type="entry name" value="RVT_2"/>
    <property type="match status" value="2"/>
</dbReference>
<proteinExistence type="predicted"/>
<protein>
    <submittedName>
        <fullName evidence="5">Uncharacterized mitochondrial protein AtMg00810-like</fullName>
    </submittedName>
</protein>
<dbReference type="InterPro" id="IPR036875">
    <property type="entry name" value="Znf_CCHC_sf"/>
</dbReference>
<feature type="compositionally biased region" description="Polar residues" evidence="3">
    <location>
        <begin position="740"/>
        <end position="751"/>
    </location>
</feature>
<sequence>MHEELHQFDSIQVWELVDKPFGKTVIKLKWLSKNKKDEDQTVIRNKARMVAKGYAQEDGSDIEESFSSVARLEAVRIFVAYAAHKSFTIYQMDVKTAFLNGPLEWNRLQKESINSNHSYVSSQRPNIQWVYYVERLNHLLFLVGQFCDTNLEVAFRKSKLFVRDLYGNDLLIDYDTSGPAPQLQNVSPLVDTTASSQQELYLLFGPLQDEFINPFCTPIQEVAESFSRNIDNSNMHTFYQLDYSKYRWAIANSAWIEAIQEELHQFDRLQVWELVDKPFSKTVIKLKWLWKNKKDEDPTVFRNKDCTTMSSTKAEYVALSASYAQVTWMRTELKDYGFNYIKIPLTEYQLADMFTKALPKDRFQYLVRRIGIKCLTLAKLEVLAVLRTSKHSESNTFVLKDLTLQVGNHVKEEVILNGDSPAPIRVIEGVVQPVASTTIEQRFARKNKLKAHGTLLMALPDKHQLKFNIHKDAKTLMEAIEKSFGGNKETKKRNKIDLEDQILDDLFNSLKIYEAGVKSSSSTSTSTQNIAFVSSQNTDSTNEPNLRANGPTFMGFDMSKVECYKCHRIGHFARECRSPKDTRRNIAAEPPRRNVPVETSTSNALVSQCNGVGSYDWSFQPEEEPTNYALMAFTSSILLVLTMSFETDESLPASPKYDRYHSGDGYHVVHPPYTGTFMPPKPDLVFHDAPNVNETFHTAFNIELSLTKPDKELSHRPLAPIIEDWVSDSKDDSEAELPQNAPSFVHSTEQVKTPRPSVKPVENSISVAIHKTTIPKPNSHGNNKNRKACFLLLTKSKLVLLTAARQVTTAVSPNNVTRPRPATAVVTKPYSQPRRHINRSRSPKTSNFPLKVTIVKASMVNAAQGNWGILQHALKDKGVIDSGCSRHITGNMSYPSDFEEINGGYVTFGGNPKGGKIFGKDTKCIVLSPKFKLHDENHVLLKVPRENNMYNVDLNNIIPSGDLTCLFAKETLDESNLWHKRTLIEAARTMLADLLLPIPFWAGAVNTACYVQNRVLVTKLQNKTPYELLLGRTPSIGFMRPFGCPVTILNTLDPLGKKLEFEGEKPESEVHVSPSSKFEDFSDNSINEVNATDTLVPTVGQISTNITNTFSAAGTSNTVVSPTHGKSSYMDPSQYLDDPYMPELEDITYFDDEEDVGAKADFTNLETNIIVSLIPITRVHKDHPVTQTIEEPKRVHQALKDPSWIEAMQEELLQFKMQKDPDYPNKVYKVVKALYGLHQAPRSWYETLANYLLENGFQRGKIDHTLFIKRKKGDILLVQVYVDDIIFGSTNKDLCKAFEKLIKDKFQMSLMGELTFFLGLQVKHKPDGIFISQDKYVAEILRKFSLIDEKSASTPIDTEKPLLKDLDGEDVDAHTYRLMIGSLMYLTSTRPDIMFAVCACARFQVTPKASLLHAVKRIFRYLKGKPHLGLWYPKDSPFNLVAYSDSDYAGTSLDRKSTIGGCQFLGCRLISWQCKKQTVVATSSTETEAQVGGLSSHTTKYSSLALTQKVFSNMRRVEKGFYRVETPLFEGMIMAQQADDVADEGAAGVDVDVVPAAAAEPSIPSPTPTTQPPPPSQELPSNSQVIPTPPPSPIVEPSSPQQQQQPSQPTHDTEISMDLLHTLLETCTTLTMKIEALEKDKVAQALEIIKLKQRVKKLERKNKLKGEIMAYMDADADVTQKDVAVVDKETKEYMEEEEIRALKRASKSQAEKAAKKQKLDEEVPVVDYEIYTKNNKPYYKIIRADGSSQLFLSFLSLLRNFDREDLEDCTSMSSAEAEYMSLSACCAQVLWLRTQLTDYGFYFDKIPMYCDSKAAIAISCNPAQHSRTKHIYVRYHFIKENVEKGIIELYFVRTKYQLADMFTKALPEDRFKYLVRQIGMRCLTPADLEVLAKESA</sequence>
<name>A0A6L2MA75_TANCI</name>
<keyword evidence="2" id="KW-0175">Coiled coil</keyword>
<reference evidence="5" key="1">
    <citation type="journal article" date="2019" name="Sci. Rep.">
        <title>Draft genome of Tanacetum cinerariifolium, the natural source of mosquito coil.</title>
        <authorList>
            <person name="Yamashiro T."/>
            <person name="Shiraishi A."/>
            <person name="Satake H."/>
            <person name="Nakayama K."/>
        </authorList>
    </citation>
    <scope>NUCLEOTIDE SEQUENCE</scope>
</reference>
<organism evidence="5">
    <name type="scientific">Tanacetum cinerariifolium</name>
    <name type="common">Dalmatian daisy</name>
    <name type="synonym">Chrysanthemum cinerariifolium</name>
    <dbReference type="NCBI Taxonomy" id="118510"/>
    <lineage>
        <taxon>Eukaryota</taxon>
        <taxon>Viridiplantae</taxon>
        <taxon>Streptophyta</taxon>
        <taxon>Embryophyta</taxon>
        <taxon>Tracheophyta</taxon>
        <taxon>Spermatophyta</taxon>
        <taxon>Magnoliopsida</taxon>
        <taxon>eudicotyledons</taxon>
        <taxon>Gunneridae</taxon>
        <taxon>Pentapetalae</taxon>
        <taxon>asterids</taxon>
        <taxon>campanulids</taxon>
        <taxon>Asterales</taxon>
        <taxon>Asteraceae</taxon>
        <taxon>Asteroideae</taxon>
        <taxon>Anthemideae</taxon>
        <taxon>Anthemidinae</taxon>
        <taxon>Tanacetum</taxon>
    </lineage>
</organism>
<evidence type="ECO:0000259" key="4">
    <source>
        <dbReference type="PROSITE" id="PS50158"/>
    </source>
</evidence>